<dbReference type="EMBL" id="JBJGBS010000008">
    <property type="protein sequence ID" value="MFO3704005.1"/>
    <property type="molecule type" value="Genomic_DNA"/>
</dbReference>
<evidence type="ECO:0000313" key="1">
    <source>
        <dbReference type="EMBL" id="MFO3704005.1"/>
    </source>
</evidence>
<proteinExistence type="predicted"/>
<keyword evidence="2" id="KW-1185">Reference proteome</keyword>
<gene>
    <name evidence="1" type="ORF">ACI6Q5_03245</name>
</gene>
<accession>A0ABW9MI76</accession>
<dbReference type="RefSeq" id="WP_146091818.1">
    <property type="nucleotide sequence ID" value="NZ_JBJGBS010000008.1"/>
</dbReference>
<dbReference type="Proteomes" id="UP001637990">
    <property type="component" value="Unassembled WGS sequence"/>
</dbReference>
<protein>
    <recommendedName>
        <fullName evidence="3">Spore-associated protein A</fullName>
    </recommendedName>
</protein>
<sequence>MGVSHLPACIACSVVAEIGRALVDWRHRAWEGRSCSLQVGKTLQGTQSTDEVIMKLLIIVLFGLFGLAHAGTARADGCGGNLIDHKPVSIAGERVGELQLYYNSGNGRNCAVFAHLGSTRGKPLFTSVEVYVCKPNRTNCGVWQWDPWWDRDDGTYAYQAGPVRIDGRDKCVQAMGYLDYKGQTAVAVSGVHCR</sequence>
<reference evidence="1 2" key="1">
    <citation type="submission" date="2024-11" db="EMBL/GenBank/DDBJ databases">
        <title>Genome sequencing of Xanthomonas codiaei.</title>
        <authorList>
            <person name="Studholme D.J."/>
        </authorList>
    </citation>
    <scope>NUCLEOTIDE SEQUENCE [LARGE SCALE GENOMIC DNA]</scope>
    <source>
        <strain evidence="1 2">NCPPB 4350</strain>
    </source>
</reference>
<organism evidence="1 2">
    <name type="scientific">Xanthomonas codiaei</name>
    <dbReference type="NCBI Taxonomy" id="56463"/>
    <lineage>
        <taxon>Bacteria</taxon>
        <taxon>Pseudomonadati</taxon>
        <taxon>Pseudomonadota</taxon>
        <taxon>Gammaproteobacteria</taxon>
        <taxon>Lysobacterales</taxon>
        <taxon>Lysobacteraceae</taxon>
        <taxon>Xanthomonas</taxon>
    </lineage>
</organism>
<comment type="caution">
    <text evidence="1">The sequence shown here is derived from an EMBL/GenBank/DDBJ whole genome shotgun (WGS) entry which is preliminary data.</text>
</comment>
<name>A0ABW9MI76_9XANT</name>
<evidence type="ECO:0008006" key="3">
    <source>
        <dbReference type="Google" id="ProtNLM"/>
    </source>
</evidence>
<evidence type="ECO:0000313" key="2">
    <source>
        <dbReference type="Proteomes" id="UP001637990"/>
    </source>
</evidence>